<dbReference type="InParanoid" id="A0A1B7MNJ2"/>
<evidence type="ECO:0000256" key="2">
    <source>
        <dbReference type="PIRSR" id="PIRSR601461-1"/>
    </source>
</evidence>
<feature type="signal peptide" evidence="3">
    <location>
        <begin position="1"/>
        <end position="24"/>
    </location>
</feature>
<keyword evidence="5" id="KW-0378">Hydrolase</keyword>
<dbReference type="STRING" id="1314800.A0A1B7MNJ2"/>
<dbReference type="PROSITE" id="PS51767">
    <property type="entry name" value="PEPTIDASE_A1"/>
    <property type="match status" value="1"/>
</dbReference>
<dbReference type="OrthoDB" id="660550at2759"/>
<dbReference type="InterPro" id="IPR021109">
    <property type="entry name" value="Peptidase_aspartic_dom_sf"/>
</dbReference>
<name>A0A1B7MNJ2_9AGAM</name>
<sequence>MLSSRSLSSLLLPALAFLSLSARASPHSRTIQTTAALKLSVKINSSGIKDTVAADRARVQALIKNGGNPSISAANAQLHYTTEIGVGTPPTYYKLLVDTRSSNTWIGANQSYVKTTTSKDTGSQFSVTYRDSNTVVGEEYLDTVTLNSDLVIGNQSIGVASAGSNAGLTEGIDGILGLGPVDLTLGTSSNAFEIPTVMDNLYQQKTISSEVFGVFFSPASAGDTTGELTFGGYDASKITGNINYVSTTSGFIANRYWSIDQSISYGNTSILSQTSGIVDTSLTAIMVATDAFNKYKAATGGIHDDATGLLQISSDQYDKLSSLYCVSSQRYKHHSKEHF</sequence>
<keyword evidence="5" id="KW-0645">Protease</keyword>
<dbReference type="GO" id="GO:0006508">
    <property type="term" value="P:proteolysis"/>
    <property type="evidence" value="ECO:0007669"/>
    <property type="project" value="UniProtKB-KW"/>
</dbReference>
<organism evidence="5 6">
    <name type="scientific">Rhizopogon vinicolor AM-OR11-026</name>
    <dbReference type="NCBI Taxonomy" id="1314800"/>
    <lineage>
        <taxon>Eukaryota</taxon>
        <taxon>Fungi</taxon>
        <taxon>Dikarya</taxon>
        <taxon>Basidiomycota</taxon>
        <taxon>Agaricomycotina</taxon>
        <taxon>Agaricomycetes</taxon>
        <taxon>Agaricomycetidae</taxon>
        <taxon>Boletales</taxon>
        <taxon>Suillineae</taxon>
        <taxon>Rhizopogonaceae</taxon>
        <taxon>Rhizopogon</taxon>
    </lineage>
</organism>
<dbReference type="SUPFAM" id="SSF50630">
    <property type="entry name" value="Acid proteases"/>
    <property type="match status" value="1"/>
</dbReference>
<dbReference type="FunCoup" id="A0A1B7MNJ2">
    <property type="interactions" value="58"/>
</dbReference>
<feature type="active site" evidence="2">
    <location>
        <position position="98"/>
    </location>
</feature>
<dbReference type="Proteomes" id="UP000092154">
    <property type="component" value="Unassembled WGS sequence"/>
</dbReference>
<dbReference type="PRINTS" id="PR00792">
    <property type="entry name" value="PEPSIN"/>
</dbReference>
<evidence type="ECO:0000313" key="6">
    <source>
        <dbReference type="Proteomes" id="UP000092154"/>
    </source>
</evidence>
<comment type="similarity">
    <text evidence="1">Belongs to the peptidase A1 family.</text>
</comment>
<accession>A0A1B7MNJ2</accession>
<dbReference type="InterPro" id="IPR034164">
    <property type="entry name" value="Pepsin-like_dom"/>
</dbReference>
<feature type="chain" id="PRO_5008597439" evidence="3">
    <location>
        <begin position="25"/>
        <end position="339"/>
    </location>
</feature>
<dbReference type="GO" id="GO:0004190">
    <property type="term" value="F:aspartic-type endopeptidase activity"/>
    <property type="evidence" value="ECO:0007669"/>
    <property type="project" value="InterPro"/>
</dbReference>
<feature type="active site" evidence="2">
    <location>
        <position position="279"/>
    </location>
</feature>
<dbReference type="InterPro" id="IPR001461">
    <property type="entry name" value="Aspartic_peptidase_A1"/>
</dbReference>
<evidence type="ECO:0000259" key="4">
    <source>
        <dbReference type="PROSITE" id="PS51767"/>
    </source>
</evidence>
<dbReference type="InterPro" id="IPR033121">
    <property type="entry name" value="PEPTIDASE_A1"/>
</dbReference>
<reference evidence="5 6" key="1">
    <citation type="submission" date="2016-06" db="EMBL/GenBank/DDBJ databases">
        <title>Comparative genomics of the ectomycorrhizal sister species Rhizopogon vinicolor and Rhizopogon vesiculosus (Basidiomycota: Boletales) reveals a divergence of the mating type B locus.</title>
        <authorList>
            <consortium name="DOE Joint Genome Institute"/>
            <person name="Mujic A.B."/>
            <person name="Kuo A."/>
            <person name="Tritt A."/>
            <person name="Lipzen A."/>
            <person name="Chen C."/>
            <person name="Johnson J."/>
            <person name="Sharma A."/>
            <person name="Barry K."/>
            <person name="Grigoriev I.V."/>
            <person name="Spatafora J.W."/>
        </authorList>
    </citation>
    <scope>NUCLEOTIDE SEQUENCE [LARGE SCALE GENOMIC DNA]</scope>
    <source>
        <strain evidence="5 6">AM-OR11-026</strain>
    </source>
</reference>
<dbReference type="EMBL" id="KV448647">
    <property type="protein sequence ID" value="OAX34173.1"/>
    <property type="molecule type" value="Genomic_DNA"/>
</dbReference>
<dbReference type="Gene3D" id="2.40.70.10">
    <property type="entry name" value="Acid Proteases"/>
    <property type="match status" value="2"/>
</dbReference>
<evidence type="ECO:0000313" key="5">
    <source>
        <dbReference type="EMBL" id="OAX34173.1"/>
    </source>
</evidence>
<protein>
    <submittedName>
        <fullName evidence="5">Acid protease</fullName>
    </submittedName>
</protein>
<dbReference type="PANTHER" id="PTHR47966">
    <property type="entry name" value="BETA-SITE APP-CLEAVING ENZYME, ISOFORM A-RELATED"/>
    <property type="match status" value="1"/>
</dbReference>
<dbReference type="CDD" id="cd05471">
    <property type="entry name" value="pepsin_like"/>
    <property type="match status" value="1"/>
</dbReference>
<dbReference type="PANTHER" id="PTHR47966:SF51">
    <property type="entry name" value="BETA-SITE APP-CLEAVING ENZYME, ISOFORM A-RELATED"/>
    <property type="match status" value="1"/>
</dbReference>
<dbReference type="AlphaFoldDB" id="A0A1B7MNJ2"/>
<proteinExistence type="inferred from homology"/>
<feature type="domain" description="Peptidase A1" evidence="4">
    <location>
        <begin position="80"/>
        <end position="339"/>
    </location>
</feature>
<gene>
    <name evidence="5" type="ORF">K503DRAFT_699187</name>
</gene>
<keyword evidence="3" id="KW-0732">Signal</keyword>
<evidence type="ECO:0000256" key="3">
    <source>
        <dbReference type="SAM" id="SignalP"/>
    </source>
</evidence>
<keyword evidence="6" id="KW-1185">Reference proteome</keyword>
<dbReference type="Pfam" id="PF00026">
    <property type="entry name" value="Asp"/>
    <property type="match status" value="1"/>
</dbReference>
<evidence type="ECO:0000256" key="1">
    <source>
        <dbReference type="ARBA" id="ARBA00007447"/>
    </source>
</evidence>